<dbReference type="GO" id="GO:0005829">
    <property type="term" value="C:cytosol"/>
    <property type="evidence" value="ECO:0007669"/>
    <property type="project" value="TreeGrafter"/>
</dbReference>
<evidence type="ECO:0000313" key="8">
    <source>
        <dbReference type="Proteomes" id="UP000288859"/>
    </source>
</evidence>
<feature type="domain" description="E3 ubiquitin-protein ligase listerin ubiquitin conjugating" evidence="6">
    <location>
        <begin position="1620"/>
        <end position="1698"/>
    </location>
</feature>
<dbReference type="InterPro" id="IPR007213">
    <property type="entry name" value="Ppm1/Ppm2/Tcmp"/>
</dbReference>
<comment type="caution">
    <text evidence="7">The sequence shown here is derived from an EMBL/GenBank/DDBJ whole genome shotgun (WGS) entry which is preliminary data.</text>
</comment>
<name>A0A438NCF9_EXOME</name>
<dbReference type="Pfam" id="PF04072">
    <property type="entry name" value="LCM"/>
    <property type="match status" value="1"/>
</dbReference>
<accession>A0A438NCF9</accession>
<dbReference type="GO" id="GO:0032259">
    <property type="term" value="P:methylation"/>
    <property type="evidence" value="ECO:0007669"/>
    <property type="project" value="UniProtKB-KW"/>
</dbReference>
<dbReference type="Gene3D" id="1.25.10.10">
    <property type="entry name" value="Leucine-rich Repeat Variant"/>
    <property type="match status" value="1"/>
</dbReference>
<dbReference type="EMBL" id="NAJM01000008">
    <property type="protein sequence ID" value="RVX73353.1"/>
    <property type="molecule type" value="Genomic_DNA"/>
</dbReference>
<sequence length="2066" mass="227883">MCEPLVDLKAGRDQAPYKIAAEVRTYLQTLLRLYCFHHELEAMDLFIVMPLMLMSSDCVDSINAHTPSDELEILRATLILVAQGLMRPQEVSSMQKPMSINEDEADRKQEMVQAVRSRWPSRSGVTPIIVPSTSASTYNPQTTTTSNSDFSSSRSQQPLPLLRCEDAALIMSKKFKSHASSARAASNALSSSSFGFGSPSNAFQTSPSTLSYITEFPDLSTVSDPNLVVSLRNLGKKDSTTKAKAIEELQEHVAQAKPIEPGFLDAWIALYPRASIDNSRRVRQIAHTLQGSITLASGKRIAPQLPKVIGPWLSGIYDSDRAVARAAQESIAAAFPTEDKRKALVKIYRDALIQYAEDAILTQTPQTLSDERSTTPEDAEAKFVRAAGTAILMLNHTIVTSISSGSTGASSPASDLLQPILENKKLWEKSHHPDPFLRRALYSLATTCISLLPDFLDWPVLATSIVGKALHTPQLGSSSQLSELLISLTTVRPQVWTTDYTSKTSSSKRLLQYLRSGSQHGSASFWSNNAQLLRKIPVQVWNGGIPEAKVDLENARALLEAIKSGIIDSDEPRHNLQAAWSMYGQTVFWVVDLLPEASPKKDLLNTSVLPIIVAYISGDAQQPLWPVPASAAPRLSASILLHILDRQLTDLFEDTWLQLSQSLISSMRLSLPESSKEFRTSQDAVIAKSHRLMRLKTTILQSDRLDASQQAAVANVFSEADEQVNISAVDLLVARQGKPYGAAAVLEVFASPILGTSKALSEFFKSSALTLLDSPSAEFLVATQIKTKQPLGPIIDALIGPPKSISKSKALARILGQSNNSDLPRSSEFANLVHTSTINLNDESARLILESMFLNDKLAESTLTQDAFQKILDNLAPDSTSSQQELALQFLTDLLSKATSAFPLALSFGTSLLTQLLVLSDSDTREISALASSLVARLKSLSVAASDGQVPLSSHSVIVDQLSGIGTPLSIFALIDLAKDSILHQSSKSSLPILPSSEQWAKALDPHISSARPHSLSITSPLQGFIALTKPAGKGLSSQQPYDTEGLSLLFRLTLYVIKVLPETNILTRVSADELRTLHQHLPLALQLVNEKLTIDSANEIWLMTTSEVSDEAADVLAQGNALIQEWLQDDRLLRAWSDRILSAADVTVRDYFEALTFTDIASRHIDIHGPNVFMTTFEGQIAQSFKAPQLGLSASLLAVSHEYLIGSPSGRKLLNELVALCTEVKPPQSDKLAVRPLLLLNILIAGQADAIEHIPNQRIVFLMQSLVQLLVDESSAPNFQAEALKLLDPVLVSTRDIYGNHWEQVLEFIDSTWQSQNEAATSLPLLNAALRLYGRLKSLSESEDANEDLTDAWKSKEDSLKDGLVKCLESFMPPSHETNQPRSITARQLRRHLASVEIKHEPLLYLLLSSPEEEVQGAAYDLLHRSIPVEQEQISLDLALEHKVAQLPPDLVSALTSAPATTDSTNQRQSYLLAWQLVFDHFPNASYKLRELYLDNIKTQNLLPGLLDLVCEICRITSGRPIDASKVDIKNFQLGISESHQKEEQWLAIHVYFCALMYLPSLTRSWFIEQKNRIKSPLESWTQKYFTGILVSSAISTVMEWVEAQAQEDSEAPVVVKLSLNGSEAVASIAVDPESPPISLAVSLPSSYPLESPSVSSRTRVGVSEKNWQSWMRTFQIIIFSTGSIIEGLVAFRRNVQGALKGQSECAICYSIIGTDMQTPNKKCGTCRNTFHSVCLFRWFKSSNNNDAATSRLSAVAAGYLEDMFASLLTPSDGLARRLPLMNRGTYVRTTGIDQIVDTFLSTSEGRRQQVISLGAGSDTRYFRLKQKRRQLDVVYHEIDFGANTKRKIARLRSLPVTGTVKTLSGVDLHDADVRISEDGSNLSSHNYYIHALDLRQLSERESPIAGLDTNLPTLVISECCLVYLPPSDADAVLHHLSQLFPPTTPLGIVIYEPIRPHDSFGKVMVRNLMERGIHLQTLEKYADLDKQKSRLQEHGFTGEQNGAEAADIDMIWSRWIDPGEKERVDGLEWMDEVEEFVLLARHYCICWGWRGFSHGSRLWSELSR</sequence>
<dbReference type="Pfam" id="PF22999">
    <property type="entry name" value="LTN1_E3_ligase_6th"/>
    <property type="match status" value="1"/>
</dbReference>
<dbReference type="Gene3D" id="3.40.50.150">
    <property type="entry name" value="Vaccinia Virus protein VP39"/>
    <property type="match status" value="1"/>
</dbReference>
<dbReference type="InterPro" id="IPR011989">
    <property type="entry name" value="ARM-like"/>
</dbReference>
<evidence type="ECO:0000256" key="2">
    <source>
        <dbReference type="ARBA" id="ARBA00022679"/>
    </source>
</evidence>
<dbReference type="GO" id="GO:0043023">
    <property type="term" value="F:ribosomal large subunit binding"/>
    <property type="evidence" value="ECO:0007669"/>
    <property type="project" value="TreeGrafter"/>
</dbReference>
<dbReference type="Pfam" id="PF22958">
    <property type="entry name" value="Ltn1_1st"/>
    <property type="match status" value="1"/>
</dbReference>
<evidence type="ECO:0000256" key="3">
    <source>
        <dbReference type="SAM" id="MobiDB-lite"/>
    </source>
</evidence>
<dbReference type="GO" id="GO:1990116">
    <property type="term" value="P:ribosome-associated ubiquitin-dependent protein catabolic process"/>
    <property type="evidence" value="ECO:0007669"/>
    <property type="project" value="InterPro"/>
</dbReference>
<dbReference type="InterPro" id="IPR039795">
    <property type="entry name" value="LTN1/Rkr1"/>
</dbReference>
<feature type="compositionally biased region" description="Low complexity" evidence="3">
    <location>
        <begin position="142"/>
        <end position="157"/>
    </location>
</feature>
<feature type="domain" description="E3 ubiquitin-protein ligase listerin HEAT repeat region" evidence="5">
    <location>
        <begin position="1405"/>
        <end position="1599"/>
    </location>
</feature>
<dbReference type="VEuPathDB" id="FungiDB:PV10_05105"/>
<protein>
    <submittedName>
        <fullName evidence="7">Uncharacterized protein</fullName>
    </submittedName>
</protein>
<dbReference type="InterPro" id="IPR054476">
    <property type="entry name" value="Ltn1_N"/>
</dbReference>
<gene>
    <name evidence="7" type="ORF">B0A52_02995</name>
</gene>
<dbReference type="InterPro" id="IPR029063">
    <property type="entry name" value="SAM-dependent_MTases_sf"/>
</dbReference>
<feature type="compositionally biased region" description="Polar residues" evidence="3">
    <location>
        <begin position="131"/>
        <end position="141"/>
    </location>
</feature>
<dbReference type="SUPFAM" id="SSF53335">
    <property type="entry name" value="S-adenosyl-L-methionine-dependent methyltransferases"/>
    <property type="match status" value="1"/>
</dbReference>
<evidence type="ECO:0000259" key="6">
    <source>
        <dbReference type="Pfam" id="PF23009"/>
    </source>
</evidence>
<dbReference type="SUPFAM" id="SSF57850">
    <property type="entry name" value="RING/U-box"/>
    <property type="match status" value="1"/>
</dbReference>
<evidence type="ECO:0000313" key="7">
    <source>
        <dbReference type="EMBL" id="RVX73353.1"/>
    </source>
</evidence>
<dbReference type="GO" id="GO:1990112">
    <property type="term" value="C:RQC complex"/>
    <property type="evidence" value="ECO:0007669"/>
    <property type="project" value="InterPro"/>
</dbReference>
<dbReference type="SMART" id="SM01197">
    <property type="entry name" value="FANCL_C"/>
    <property type="match status" value="1"/>
</dbReference>
<feature type="domain" description="E3 ubiquitin-protein ligase listerin N-terminal" evidence="4">
    <location>
        <begin position="223"/>
        <end position="536"/>
    </location>
</feature>
<dbReference type="Proteomes" id="UP000288859">
    <property type="component" value="Unassembled WGS sequence"/>
</dbReference>
<dbReference type="InterPro" id="IPR054478">
    <property type="entry name" value="LTN1_UBC"/>
</dbReference>
<dbReference type="Pfam" id="PF23009">
    <property type="entry name" value="UBC_like"/>
    <property type="match status" value="1"/>
</dbReference>
<dbReference type="SUPFAM" id="SSF48371">
    <property type="entry name" value="ARM repeat"/>
    <property type="match status" value="1"/>
</dbReference>
<keyword evidence="1" id="KW-0489">Methyltransferase</keyword>
<organism evidence="7 8">
    <name type="scientific">Exophiala mesophila</name>
    <name type="common">Black yeast-like fungus</name>
    <dbReference type="NCBI Taxonomy" id="212818"/>
    <lineage>
        <taxon>Eukaryota</taxon>
        <taxon>Fungi</taxon>
        <taxon>Dikarya</taxon>
        <taxon>Ascomycota</taxon>
        <taxon>Pezizomycotina</taxon>
        <taxon>Eurotiomycetes</taxon>
        <taxon>Chaetothyriomycetidae</taxon>
        <taxon>Chaetothyriales</taxon>
        <taxon>Herpotrichiellaceae</taxon>
        <taxon>Exophiala</taxon>
    </lineage>
</organism>
<evidence type="ECO:0000259" key="4">
    <source>
        <dbReference type="Pfam" id="PF22958"/>
    </source>
</evidence>
<dbReference type="OrthoDB" id="6108at2759"/>
<keyword evidence="2" id="KW-0808">Transferase</keyword>
<dbReference type="GO" id="GO:0061630">
    <property type="term" value="F:ubiquitin protein ligase activity"/>
    <property type="evidence" value="ECO:0007669"/>
    <property type="project" value="InterPro"/>
</dbReference>
<proteinExistence type="predicted"/>
<reference evidence="7 8" key="1">
    <citation type="submission" date="2017-03" db="EMBL/GenBank/DDBJ databases">
        <title>Genomes of endolithic fungi from Antarctica.</title>
        <authorList>
            <person name="Coleine C."/>
            <person name="Masonjones S."/>
            <person name="Stajich J.E."/>
        </authorList>
    </citation>
    <scope>NUCLEOTIDE SEQUENCE [LARGE SCALE GENOMIC DNA]</scope>
    <source>
        <strain evidence="7 8">CCFEE 6314</strain>
    </source>
</reference>
<dbReference type="PANTHER" id="PTHR12389">
    <property type="entry name" value="ZINC FINGER PROTEIN 294"/>
    <property type="match status" value="1"/>
</dbReference>
<feature type="region of interest" description="Disordered" evidence="3">
    <location>
        <begin position="130"/>
        <end position="157"/>
    </location>
</feature>
<dbReference type="GO" id="GO:0008168">
    <property type="term" value="F:methyltransferase activity"/>
    <property type="evidence" value="ECO:0007669"/>
    <property type="project" value="UniProtKB-KW"/>
</dbReference>
<dbReference type="VEuPathDB" id="FungiDB:PV10_02712"/>
<dbReference type="PANTHER" id="PTHR12389:SF0">
    <property type="entry name" value="E3 UBIQUITIN-PROTEIN LIGASE LISTERIN"/>
    <property type="match status" value="1"/>
</dbReference>
<dbReference type="InterPro" id="IPR016024">
    <property type="entry name" value="ARM-type_fold"/>
</dbReference>
<evidence type="ECO:0000256" key="1">
    <source>
        <dbReference type="ARBA" id="ARBA00022603"/>
    </source>
</evidence>
<dbReference type="GO" id="GO:0072344">
    <property type="term" value="P:rescue of stalled ribosome"/>
    <property type="evidence" value="ECO:0007669"/>
    <property type="project" value="TreeGrafter"/>
</dbReference>
<evidence type="ECO:0000259" key="5">
    <source>
        <dbReference type="Pfam" id="PF22999"/>
    </source>
</evidence>
<dbReference type="InterPro" id="IPR054477">
    <property type="entry name" value="LTN1_E3_ligase_6th"/>
</dbReference>